<comment type="caution">
    <text evidence="1">The sequence shown here is derived from an EMBL/GenBank/DDBJ whole genome shotgun (WGS) entry which is preliminary data.</text>
</comment>
<protein>
    <submittedName>
        <fullName evidence="1">Uncharacterized protein</fullName>
    </submittedName>
</protein>
<accession>A0ACB8BN16</accession>
<reference evidence="1" key="1">
    <citation type="journal article" date="2021" name="New Phytol.">
        <title>Evolutionary innovations through gain and loss of genes in the ectomycorrhizal Boletales.</title>
        <authorList>
            <person name="Wu G."/>
            <person name="Miyauchi S."/>
            <person name="Morin E."/>
            <person name="Kuo A."/>
            <person name="Drula E."/>
            <person name="Varga T."/>
            <person name="Kohler A."/>
            <person name="Feng B."/>
            <person name="Cao Y."/>
            <person name="Lipzen A."/>
            <person name="Daum C."/>
            <person name="Hundley H."/>
            <person name="Pangilinan J."/>
            <person name="Johnson J."/>
            <person name="Barry K."/>
            <person name="LaButti K."/>
            <person name="Ng V."/>
            <person name="Ahrendt S."/>
            <person name="Min B."/>
            <person name="Choi I.G."/>
            <person name="Park H."/>
            <person name="Plett J.M."/>
            <person name="Magnuson J."/>
            <person name="Spatafora J.W."/>
            <person name="Nagy L.G."/>
            <person name="Henrissat B."/>
            <person name="Grigoriev I.V."/>
            <person name="Yang Z.L."/>
            <person name="Xu J."/>
            <person name="Martin F.M."/>
        </authorList>
    </citation>
    <scope>NUCLEOTIDE SEQUENCE</scope>
    <source>
        <strain evidence="1">KUC20120723A-06</strain>
    </source>
</reference>
<gene>
    <name evidence="1" type="ORF">BV22DRAFT_338391</name>
</gene>
<name>A0ACB8BN16_9AGAM</name>
<sequence>MLDTVPFDILYAITSFLDVASIIRLQRVSRSLYQGTQDRSVWTTAYRDSILPRPKGPYNWQSTSYLKETLIRSAKLALQWPSACDRAKDTTPTASVPPQGSPALVSHHIEFASDVTRHDIIAGRWLLVWNEREVWCWDIEAQLSPHLRHSDSDFGPGSEPDSPGDMGKNSSTSPVLVYRCSDESEIVDLRSASFTNAYGCLQAFTVVEEQKIHLVAKHVINVFKMGFPGSCGDKHVLMTLVQVIPGRETGISSVALGPSMLIIELPSNRQPSEVRLVHTETFQVYVLVLGDIGPARFEFYQNLSLHVGSAHCLVTRPFVALAGEEDEDEDEDDAGNSVEMLHGYLVEAFPVPTAVPSSSSPLDSQCIEASHRGSCYVDKLFSGGILWEWRALAEQFDHLDDLHPLPSDILVNFALMGRSLRDSSPIFYIVHLSLAADSGLIFDNYYGFFANVGRAYDISEYDGVSLHCRLITLNESSGAVGRGLLSFKSHDNGRFNLRIRFQWRVTWGSGELSCNSLCR</sequence>
<evidence type="ECO:0000313" key="2">
    <source>
        <dbReference type="Proteomes" id="UP000790709"/>
    </source>
</evidence>
<organism evidence="1 2">
    <name type="scientific">Leucogyrophana mollusca</name>
    <dbReference type="NCBI Taxonomy" id="85980"/>
    <lineage>
        <taxon>Eukaryota</taxon>
        <taxon>Fungi</taxon>
        <taxon>Dikarya</taxon>
        <taxon>Basidiomycota</taxon>
        <taxon>Agaricomycotina</taxon>
        <taxon>Agaricomycetes</taxon>
        <taxon>Agaricomycetidae</taxon>
        <taxon>Boletales</taxon>
        <taxon>Boletales incertae sedis</taxon>
        <taxon>Leucogyrophana</taxon>
    </lineage>
</organism>
<proteinExistence type="predicted"/>
<evidence type="ECO:0000313" key="1">
    <source>
        <dbReference type="EMBL" id="KAH7926641.1"/>
    </source>
</evidence>
<dbReference type="Proteomes" id="UP000790709">
    <property type="component" value="Unassembled WGS sequence"/>
</dbReference>
<keyword evidence="2" id="KW-1185">Reference proteome</keyword>
<dbReference type="EMBL" id="MU266379">
    <property type="protein sequence ID" value="KAH7926641.1"/>
    <property type="molecule type" value="Genomic_DNA"/>
</dbReference>